<gene>
    <name evidence="2" type="ORF">A3E29_01090</name>
</gene>
<reference evidence="2 3" key="1">
    <citation type="journal article" date="2016" name="Nat. Commun.">
        <title>Thousands of microbial genomes shed light on interconnected biogeochemical processes in an aquifer system.</title>
        <authorList>
            <person name="Anantharaman K."/>
            <person name="Brown C.T."/>
            <person name="Hug L.A."/>
            <person name="Sharon I."/>
            <person name="Castelle C.J."/>
            <person name="Probst A.J."/>
            <person name="Thomas B.C."/>
            <person name="Singh A."/>
            <person name="Wilkins M.J."/>
            <person name="Karaoz U."/>
            <person name="Brodie E.L."/>
            <person name="Williams K.H."/>
            <person name="Hubbard S.S."/>
            <person name="Banfield J.F."/>
        </authorList>
    </citation>
    <scope>NUCLEOTIDE SEQUENCE [LARGE SCALE GENOMIC DNA]</scope>
</reference>
<keyword evidence="1" id="KW-0732">Signal</keyword>
<accession>A0A1F5PL94</accession>
<dbReference type="EMBL" id="MFEY01000004">
    <property type="protein sequence ID" value="OGE90708.1"/>
    <property type="molecule type" value="Genomic_DNA"/>
</dbReference>
<feature type="chain" id="PRO_5009520423" evidence="1">
    <location>
        <begin position="28"/>
        <end position="146"/>
    </location>
</feature>
<name>A0A1F5PL94_9BACT</name>
<evidence type="ECO:0000313" key="3">
    <source>
        <dbReference type="Proteomes" id="UP000177682"/>
    </source>
</evidence>
<evidence type="ECO:0000313" key="2">
    <source>
        <dbReference type="EMBL" id="OGE90708.1"/>
    </source>
</evidence>
<sequence>MKMKKLLAYTILPVMAFAVFGVSQASAHGWFGPMNNATPEEVAQRQTDMFTQQASLLGISVDAVKQGWAEGKTLSEIATANGISETDLQEKMKSAAKQKLANQLKSLVDKGVITQAQADQRLKVDQERIDNRTGKGHGRGFRGGWF</sequence>
<dbReference type="Proteomes" id="UP000177682">
    <property type="component" value="Unassembled WGS sequence"/>
</dbReference>
<dbReference type="AlphaFoldDB" id="A0A1F5PL94"/>
<comment type="caution">
    <text evidence="2">The sequence shown here is derived from an EMBL/GenBank/DDBJ whole genome shotgun (WGS) entry which is preliminary data.</text>
</comment>
<organism evidence="2 3">
    <name type="scientific">Candidatus Doudnabacteria bacterium RIFCSPHIGHO2_12_FULL_48_16</name>
    <dbReference type="NCBI Taxonomy" id="1817838"/>
    <lineage>
        <taxon>Bacteria</taxon>
        <taxon>Candidatus Doudnaibacteriota</taxon>
    </lineage>
</organism>
<feature type="signal peptide" evidence="1">
    <location>
        <begin position="1"/>
        <end position="27"/>
    </location>
</feature>
<proteinExistence type="predicted"/>
<protein>
    <submittedName>
        <fullName evidence="2">Uncharacterized protein</fullName>
    </submittedName>
</protein>
<evidence type="ECO:0000256" key="1">
    <source>
        <dbReference type="SAM" id="SignalP"/>
    </source>
</evidence>